<dbReference type="Gene3D" id="1.10.3470.10">
    <property type="entry name" value="ABC transporter involved in vitamin B12 uptake, BtuC"/>
    <property type="match status" value="1"/>
</dbReference>
<keyword evidence="5 8" id="KW-0812">Transmembrane</keyword>
<keyword evidence="7 8" id="KW-0472">Membrane</keyword>
<keyword evidence="6 8" id="KW-1133">Transmembrane helix</keyword>
<dbReference type="RefSeq" id="WP_069127687.1">
    <property type="nucleotide sequence ID" value="NZ_MARB01000027.1"/>
</dbReference>
<keyword evidence="4" id="KW-1003">Cell membrane</keyword>
<keyword evidence="10" id="KW-1185">Reference proteome</keyword>
<feature type="transmembrane region" description="Helical" evidence="8">
    <location>
        <begin position="12"/>
        <end position="33"/>
    </location>
</feature>
<organism evidence="9 10">
    <name type="scientific">Candidatus Thiodiazotropha endolucinida</name>
    <dbReference type="NCBI Taxonomy" id="1655433"/>
    <lineage>
        <taxon>Bacteria</taxon>
        <taxon>Pseudomonadati</taxon>
        <taxon>Pseudomonadota</taxon>
        <taxon>Gammaproteobacteria</taxon>
        <taxon>Chromatiales</taxon>
        <taxon>Sedimenticolaceae</taxon>
        <taxon>Candidatus Thiodiazotropha</taxon>
    </lineage>
</organism>
<evidence type="ECO:0000256" key="4">
    <source>
        <dbReference type="ARBA" id="ARBA00022475"/>
    </source>
</evidence>
<feature type="transmembrane region" description="Helical" evidence="8">
    <location>
        <begin position="145"/>
        <end position="166"/>
    </location>
</feature>
<evidence type="ECO:0000256" key="8">
    <source>
        <dbReference type="SAM" id="Phobius"/>
    </source>
</evidence>
<evidence type="ECO:0000313" key="10">
    <source>
        <dbReference type="Proteomes" id="UP000094769"/>
    </source>
</evidence>
<evidence type="ECO:0000256" key="7">
    <source>
        <dbReference type="ARBA" id="ARBA00023136"/>
    </source>
</evidence>
<feature type="transmembrane region" description="Helical" evidence="8">
    <location>
        <begin position="59"/>
        <end position="79"/>
    </location>
</feature>
<dbReference type="OrthoDB" id="9055647at2"/>
<dbReference type="InterPro" id="IPR000522">
    <property type="entry name" value="ABC_transptr_permease_BtuC"/>
</dbReference>
<feature type="transmembrane region" description="Helical" evidence="8">
    <location>
        <begin position="307"/>
        <end position="326"/>
    </location>
</feature>
<feature type="transmembrane region" description="Helical" evidence="8">
    <location>
        <begin position="117"/>
        <end position="138"/>
    </location>
</feature>
<dbReference type="CDD" id="cd06550">
    <property type="entry name" value="TM_ABC_iron-siderophores_like"/>
    <property type="match status" value="1"/>
</dbReference>
<dbReference type="GO" id="GO:0033214">
    <property type="term" value="P:siderophore-iron import into cell"/>
    <property type="evidence" value="ECO:0007669"/>
    <property type="project" value="TreeGrafter"/>
</dbReference>
<dbReference type="PANTHER" id="PTHR30472">
    <property type="entry name" value="FERRIC ENTEROBACTIN TRANSPORT SYSTEM PERMEASE PROTEIN"/>
    <property type="match status" value="1"/>
</dbReference>
<proteinExistence type="inferred from homology"/>
<dbReference type="FunFam" id="1.10.3470.10:FF:000001">
    <property type="entry name" value="Vitamin B12 ABC transporter permease BtuC"/>
    <property type="match status" value="1"/>
</dbReference>
<comment type="subcellular location">
    <subcellularLocation>
        <location evidence="1">Cell membrane</location>
        <topology evidence="1">Multi-pass membrane protein</topology>
    </subcellularLocation>
</comment>
<protein>
    <submittedName>
        <fullName evidence="9">Hemin transport system permease protein HmuU</fullName>
    </submittedName>
</protein>
<comment type="similarity">
    <text evidence="2">Belongs to the binding-protein-dependent transport system permease family. FecCD subfamily.</text>
</comment>
<name>A0A7Z0VIJ0_9GAMM</name>
<comment type="caution">
    <text evidence="9">The sequence shown here is derived from an EMBL/GenBank/DDBJ whole genome shotgun (WGS) entry which is preliminary data.</text>
</comment>
<evidence type="ECO:0000256" key="2">
    <source>
        <dbReference type="ARBA" id="ARBA00007935"/>
    </source>
</evidence>
<sequence>MVAAIRQHRLLYSLGGAIVITALLSLTIGSQPLPLMQALQESFGDKPGVYSLILTELRIPRTLVALLAGASLGLCGAVMQSLLRNPLASPGLVGSASGAALGAVITLYFGVAGLFAFALPMGGMAGALLATLTVYLLAGRDGGTLTLILAGVAVNAFALALVSLLLNLAPSPYAVQEIALWMLGSLANVSRNELWILLPGTLLGWLLIWRQGRPLDLLTLGEETASSMGADLPNLRRRLFLAVALAVGSAISVTGAIGFIGLVVPHLLRPLVGYQPSRLLIPSAMGGALLLMLADMGVRLLPVQGEIKVGVVTSLIGAPFFLWLILHHRGRGA</sequence>
<reference evidence="9 10" key="1">
    <citation type="submission" date="2016-06" db="EMBL/GenBank/DDBJ databases">
        <title>Genome sequence of endosymbiont of Candidatus Endolucinida thiodiazotropha.</title>
        <authorList>
            <person name="Poehlein A."/>
            <person name="Koenig S."/>
            <person name="Heiden S.E."/>
            <person name="Thuermer A."/>
            <person name="Voget S."/>
            <person name="Daniel R."/>
            <person name="Markert S."/>
            <person name="Gros O."/>
            <person name="Schweder T."/>
        </authorList>
    </citation>
    <scope>NUCLEOTIDE SEQUENCE [LARGE SCALE GENOMIC DNA]</scope>
    <source>
        <strain evidence="9 10">COS</strain>
    </source>
</reference>
<dbReference type="PANTHER" id="PTHR30472:SF25">
    <property type="entry name" value="ABC TRANSPORTER PERMEASE PROTEIN MJ0876-RELATED"/>
    <property type="match status" value="1"/>
</dbReference>
<accession>A0A7Z0VIJ0</accession>
<evidence type="ECO:0000256" key="3">
    <source>
        <dbReference type="ARBA" id="ARBA00022448"/>
    </source>
</evidence>
<dbReference type="Pfam" id="PF01032">
    <property type="entry name" value="FecCD"/>
    <property type="match status" value="1"/>
</dbReference>
<feature type="transmembrane region" description="Helical" evidence="8">
    <location>
        <begin position="91"/>
        <end position="111"/>
    </location>
</feature>
<dbReference type="AlphaFoldDB" id="A0A7Z0VIJ0"/>
<evidence type="ECO:0000313" key="9">
    <source>
        <dbReference type="EMBL" id="ODJ86144.1"/>
    </source>
</evidence>
<dbReference type="GO" id="GO:0005886">
    <property type="term" value="C:plasma membrane"/>
    <property type="evidence" value="ECO:0007669"/>
    <property type="project" value="UniProtKB-SubCell"/>
</dbReference>
<dbReference type="SUPFAM" id="SSF81345">
    <property type="entry name" value="ABC transporter involved in vitamin B12 uptake, BtuC"/>
    <property type="match status" value="1"/>
</dbReference>
<evidence type="ECO:0000256" key="6">
    <source>
        <dbReference type="ARBA" id="ARBA00022989"/>
    </source>
</evidence>
<dbReference type="Proteomes" id="UP000094769">
    <property type="component" value="Unassembled WGS sequence"/>
</dbReference>
<evidence type="ECO:0000256" key="1">
    <source>
        <dbReference type="ARBA" id="ARBA00004651"/>
    </source>
</evidence>
<evidence type="ECO:0000256" key="5">
    <source>
        <dbReference type="ARBA" id="ARBA00022692"/>
    </source>
</evidence>
<dbReference type="EMBL" id="MARB01000027">
    <property type="protein sequence ID" value="ODJ86144.1"/>
    <property type="molecule type" value="Genomic_DNA"/>
</dbReference>
<dbReference type="InterPro" id="IPR037294">
    <property type="entry name" value="ABC_BtuC-like"/>
</dbReference>
<feature type="transmembrane region" description="Helical" evidence="8">
    <location>
        <begin position="239"/>
        <end position="267"/>
    </location>
</feature>
<feature type="transmembrane region" description="Helical" evidence="8">
    <location>
        <begin position="194"/>
        <end position="212"/>
    </location>
</feature>
<keyword evidence="3" id="KW-0813">Transport</keyword>
<feature type="transmembrane region" description="Helical" evidence="8">
    <location>
        <begin position="279"/>
        <end position="301"/>
    </location>
</feature>
<dbReference type="GO" id="GO:0022857">
    <property type="term" value="F:transmembrane transporter activity"/>
    <property type="evidence" value="ECO:0007669"/>
    <property type="project" value="InterPro"/>
</dbReference>
<gene>
    <name evidence="9" type="primary">hmuU</name>
    <name evidence="9" type="ORF">CODIS_36800</name>
</gene>